<dbReference type="GO" id="GO:0005737">
    <property type="term" value="C:cytoplasm"/>
    <property type="evidence" value="ECO:0007669"/>
    <property type="project" value="UniProtKB-SubCell"/>
</dbReference>
<dbReference type="EMBL" id="LAYJ01000068">
    <property type="protein sequence ID" value="KKI51743.1"/>
    <property type="molecule type" value="Genomic_DNA"/>
</dbReference>
<keyword evidence="4 6" id="KW-0949">S-adenosyl-L-methionine</keyword>
<accession>A0A0M2NHU3</accession>
<sequence>MGNLKRNMSVNVVLVEPEIPQNTGNIARTCVVTGSVLHIVGKMGFSIDEKHVRRAGLDYWKDLELYTYASLEELYQKYPEGDFWYFSSKVARNFDKAVYSDRCFLVFGKETAGLPKKLLEANEARSVRIPMQAGQRCLNLSNAVCVGVYEAMRQNSYFHMK</sequence>
<evidence type="ECO:0000256" key="6">
    <source>
        <dbReference type="HAMAP-Rule" id="MF_01885"/>
    </source>
</evidence>
<comment type="similarity">
    <text evidence="6">Belongs to the class IV-like SAM-binding methyltransferase superfamily. RNA methyltransferase TrmH family. TrmL subfamily.</text>
</comment>
<keyword evidence="2 6" id="KW-0489">Methyltransferase</keyword>
<dbReference type="PIRSF" id="PIRSF029256">
    <property type="entry name" value="SpoU_TrmH_prd"/>
    <property type="match status" value="1"/>
</dbReference>
<evidence type="ECO:0000259" key="8">
    <source>
        <dbReference type="Pfam" id="PF00588"/>
    </source>
</evidence>
<keyword evidence="1 6" id="KW-0963">Cytoplasm</keyword>
<dbReference type="PATRIC" id="fig|270498.16.peg.506"/>
<comment type="subcellular location">
    <subcellularLocation>
        <location evidence="6">Cytoplasm</location>
    </subcellularLocation>
</comment>
<gene>
    <name evidence="9" type="ORF">CHK_0910</name>
</gene>
<comment type="catalytic activity">
    <reaction evidence="6">
        <text>cytidine(34) in tRNA + S-adenosyl-L-methionine = 2'-O-methylcytidine(34) in tRNA + S-adenosyl-L-homocysteine + H(+)</text>
        <dbReference type="Rhea" id="RHEA:43084"/>
        <dbReference type="Rhea" id="RHEA-COMP:10331"/>
        <dbReference type="Rhea" id="RHEA-COMP:10332"/>
        <dbReference type="ChEBI" id="CHEBI:15378"/>
        <dbReference type="ChEBI" id="CHEBI:57856"/>
        <dbReference type="ChEBI" id="CHEBI:59789"/>
        <dbReference type="ChEBI" id="CHEBI:74495"/>
        <dbReference type="ChEBI" id="CHEBI:82748"/>
        <dbReference type="EC" id="2.1.1.207"/>
    </reaction>
</comment>
<protein>
    <recommendedName>
        <fullName evidence="6">Putative tRNA (cytidine(34)-2'-O)-methyltransferase</fullName>
        <ecNumber evidence="6">2.1.1.207</ecNumber>
    </recommendedName>
    <alternativeName>
        <fullName evidence="6">tRNA (cytidine/uridine-2'-O-)-methyltransferase</fullName>
    </alternativeName>
</protein>
<evidence type="ECO:0000256" key="5">
    <source>
        <dbReference type="ARBA" id="ARBA00022694"/>
    </source>
</evidence>
<keyword evidence="10" id="KW-1185">Reference proteome</keyword>
<proteinExistence type="inferred from homology"/>
<dbReference type="InterPro" id="IPR029026">
    <property type="entry name" value="tRNA_m1G_MTases_N"/>
</dbReference>
<dbReference type="CDD" id="cd18094">
    <property type="entry name" value="SpoU-like_TrmL"/>
    <property type="match status" value="1"/>
</dbReference>
<reference evidence="9 10" key="1">
    <citation type="submission" date="2015-04" db="EMBL/GenBank/DDBJ databases">
        <title>Draft genome sequence of bacteremic isolate Catabacter hongkongensis type strain HKU16T.</title>
        <authorList>
            <person name="Lau S.K."/>
            <person name="Teng J.L."/>
            <person name="Huang Y."/>
            <person name="Curreem S.O."/>
            <person name="Tsui S.K."/>
            <person name="Woo P.C."/>
        </authorList>
    </citation>
    <scope>NUCLEOTIDE SEQUENCE [LARGE SCALE GENOMIC DNA]</scope>
    <source>
        <strain evidence="9 10">HKU16</strain>
    </source>
</reference>
<comment type="catalytic activity">
    <reaction evidence="6">
        <text>5-carboxymethylaminomethyluridine(34) in tRNA(Leu) + S-adenosyl-L-methionine = 5-carboxymethylaminomethyl-2'-O-methyluridine(34) in tRNA(Leu) + S-adenosyl-L-homocysteine + H(+)</text>
        <dbReference type="Rhea" id="RHEA:43088"/>
        <dbReference type="Rhea" id="RHEA-COMP:10333"/>
        <dbReference type="Rhea" id="RHEA-COMP:10334"/>
        <dbReference type="ChEBI" id="CHEBI:15378"/>
        <dbReference type="ChEBI" id="CHEBI:57856"/>
        <dbReference type="ChEBI" id="CHEBI:59789"/>
        <dbReference type="ChEBI" id="CHEBI:74508"/>
        <dbReference type="ChEBI" id="CHEBI:74511"/>
        <dbReference type="EC" id="2.1.1.207"/>
    </reaction>
</comment>
<dbReference type="Proteomes" id="UP000034076">
    <property type="component" value="Unassembled WGS sequence"/>
</dbReference>
<comment type="caution">
    <text evidence="9">The sequence shown here is derived from an EMBL/GenBank/DDBJ whole genome shotgun (WGS) entry which is preliminary data.</text>
</comment>
<name>A0A0M2NHU3_9FIRM</name>
<dbReference type="EC" id="2.1.1.207" evidence="6"/>
<organism evidence="9 10">
    <name type="scientific">Christensenella hongkongensis</name>
    <dbReference type="NCBI Taxonomy" id="270498"/>
    <lineage>
        <taxon>Bacteria</taxon>
        <taxon>Bacillati</taxon>
        <taxon>Bacillota</taxon>
        <taxon>Clostridia</taxon>
        <taxon>Christensenellales</taxon>
        <taxon>Christensenellaceae</taxon>
        <taxon>Christensenella</taxon>
    </lineage>
</organism>
<dbReference type="STRING" id="270498.CHK_0910"/>
<dbReference type="Gene3D" id="3.40.1280.10">
    <property type="match status" value="1"/>
</dbReference>
<dbReference type="InterPro" id="IPR016914">
    <property type="entry name" value="TrmL"/>
</dbReference>
<feature type="domain" description="tRNA/rRNA methyltransferase SpoU type" evidence="8">
    <location>
        <begin position="10"/>
        <end position="149"/>
    </location>
</feature>
<dbReference type="AlphaFoldDB" id="A0A0M2NHU3"/>
<comment type="caution">
    <text evidence="6">Lacks conserved residue(s) required for the propagation of feature annotation.</text>
</comment>
<keyword evidence="5 6" id="KW-0819">tRNA processing</keyword>
<evidence type="ECO:0000256" key="1">
    <source>
        <dbReference type="ARBA" id="ARBA00022490"/>
    </source>
</evidence>
<dbReference type="GO" id="GO:0042802">
    <property type="term" value="F:identical protein binding"/>
    <property type="evidence" value="ECO:0007669"/>
    <property type="project" value="UniProtKB-ARBA"/>
</dbReference>
<dbReference type="Pfam" id="PF00588">
    <property type="entry name" value="SpoU_methylase"/>
    <property type="match status" value="1"/>
</dbReference>
<dbReference type="GO" id="GO:0141098">
    <property type="term" value="F:tRNA (cytidine(34)-2'-O)-methyltransferase activity"/>
    <property type="evidence" value="ECO:0007669"/>
    <property type="project" value="RHEA"/>
</dbReference>
<comment type="function">
    <text evidence="6">Could methylate the ribose at the nucleotide 34 wobble position in tRNA.</text>
</comment>
<dbReference type="HAMAP" id="MF_01885">
    <property type="entry name" value="tRNA_methyltr_TrmL"/>
    <property type="match status" value="1"/>
</dbReference>
<evidence type="ECO:0000313" key="9">
    <source>
        <dbReference type="EMBL" id="KKI51743.1"/>
    </source>
</evidence>
<dbReference type="GO" id="GO:0002130">
    <property type="term" value="P:wobble position ribose methylation"/>
    <property type="evidence" value="ECO:0007669"/>
    <property type="project" value="TreeGrafter"/>
</dbReference>
<dbReference type="GO" id="GO:0141102">
    <property type="term" value="F:tRNA (5-carboxymethylaminomethyluridine(34)-2'-O)-methyltransferase activity"/>
    <property type="evidence" value="ECO:0007669"/>
    <property type="project" value="RHEA"/>
</dbReference>
<evidence type="ECO:0000256" key="7">
    <source>
        <dbReference type="PIRSR" id="PIRSR029256-1"/>
    </source>
</evidence>
<dbReference type="GO" id="GO:0003723">
    <property type="term" value="F:RNA binding"/>
    <property type="evidence" value="ECO:0007669"/>
    <property type="project" value="InterPro"/>
</dbReference>
<evidence type="ECO:0000256" key="4">
    <source>
        <dbReference type="ARBA" id="ARBA00022691"/>
    </source>
</evidence>
<dbReference type="SUPFAM" id="SSF75217">
    <property type="entry name" value="alpha/beta knot"/>
    <property type="match status" value="1"/>
</dbReference>
<feature type="binding site" evidence="6 7">
    <location>
        <position position="129"/>
    </location>
    <ligand>
        <name>S-adenosyl-L-methionine</name>
        <dbReference type="ChEBI" id="CHEBI:59789"/>
    </ligand>
</feature>
<dbReference type="InterPro" id="IPR001537">
    <property type="entry name" value="SpoU_MeTrfase"/>
</dbReference>
<dbReference type="InterPro" id="IPR029028">
    <property type="entry name" value="Alpha/beta_knot_MTases"/>
</dbReference>
<feature type="binding site" evidence="6 7">
    <location>
        <position position="108"/>
    </location>
    <ligand>
        <name>S-adenosyl-L-methionine</name>
        <dbReference type="ChEBI" id="CHEBI:59789"/>
    </ligand>
</feature>
<keyword evidence="3 6" id="KW-0808">Transferase</keyword>
<evidence type="ECO:0000313" key="10">
    <source>
        <dbReference type="Proteomes" id="UP000034076"/>
    </source>
</evidence>
<dbReference type="PANTHER" id="PTHR42971:SF1">
    <property type="entry name" value="TRNA (CYTIDINE(34)-2'-O)-METHYLTRANSFERASE"/>
    <property type="match status" value="1"/>
</dbReference>
<dbReference type="FunFam" id="3.40.1280.10:FF:000002">
    <property type="entry name" value="Peptidylprolyl isomerase"/>
    <property type="match status" value="1"/>
</dbReference>
<evidence type="ECO:0000256" key="3">
    <source>
        <dbReference type="ARBA" id="ARBA00022679"/>
    </source>
</evidence>
<evidence type="ECO:0000256" key="2">
    <source>
        <dbReference type="ARBA" id="ARBA00022603"/>
    </source>
</evidence>
<dbReference type="PANTHER" id="PTHR42971">
    <property type="entry name" value="TRNA (CYTIDINE(34)-2'-O)-METHYLTRANSFERASE"/>
    <property type="match status" value="1"/>
</dbReference>